<dbReference type="InterPro" id="IPR053737">
    <property type="entry name" value="Type_II_TA_Toxin"/>
</dbReference>
<name>A0AA39PGQ9_9AGAR</name>
<reference evidence="2" key="1">
    <citation type="submission" date="2023-06" db="EMBL/GenBank/DDBJ databases">
        <authorList>
            <consortium name="Lawrence Berkeley National Laboratory"/>
            <person name="Ahrendt S."/>
            <person name="Sahu N."/>
            <person name="Indic B."/>
            <person name="Wong-Bajracharya J."/>
            <person name="Merenyi Z."/>
            <person name="Ke H.-M."/>
            <person name="Monk M."/>
            <person name="Kocsube S."/>
            <person name="Drula E."/>
            <person name="Lipzen A."/>
            <person name="Balint B."/>
            <person name="Henrissat B."/>
            <person name="Andreopoulos B."/>
            <person name="Martin F.M."/>
            <person name="Harder C.B."/>
            <person name="Rigling D."/>
            <person name="Ford K.L."/>
            <person name="Foster G.D."/>
            <person name="Pangilinan J."/>
            <person name="Papanicolaou A."/>
            <person name="Barry K."/>
            <person name="LaButti K."/>
            <person name="Viragh M."/>
            <person name="Koriabine M."/>
            <person name="Yan M."/>
            <person name="Riley R."/>
            <person name="Champramary S."/>
            <person name="Plett K.L."/>
            <person name="Tsai I.J."/>
            <person name="Slot J."/>
            <person name="Sipos G."/>
            <person name="Plett J."/>
            <person name="Nagy L.G."/>
            <person name="Grigoriev I.V."/>
        </authorList>
    </citation>
    <scope>NUCLEOTIDE SEQUENCE</scope>
    <source>
        <strain evidence="2">ICMP 16352</strain>
    </source>
</reference>
<feature type="domain" description="Fido" evidence="1">
    <location>
        <begin position="29"/>
        <end position="83"/>
    </location>
</feature>
<gene>
    <name evidence="2" type="ORF">IW261DRAFT_991101</name>
</gene>
<sequence length="111" mass="12673">MSSIRLLTPAYATILNTHLVCQSVIVKPNELRSALVRPLQIARYGPCRSEKYLAASLAYGTVKNHSFMDESKRTGFLLGHMYLRAQELPGLVTQGRNQDCRFLRWCGRWKC</sequence>
<evidence type="ECO:0000313" key="3">
    <source>
        <dbReference type="Proteomes" id="UP001175227"/>
    </source>
</evidence>
<dbReference type="AlphaFoldDB" id="A0AA39PGQ9"/>
<dbReference type="Pfam" id="PF02661">
    <property type="entry name" value="Fic"/>
    <property type="match status" value="1"/>
</dbReference>
<keyword evidence="3" id="KW-1185">Reference proteome</keyword>
<dbReference type="EMBL" id="JAUEPR010000006">
    <property type="protein sequence ID" value="KAK0483967.1"/>
    <property type="molecule type" value="Genomic_DNA"/>
</dbReference>
<dbReference type="InterPro" id="IPR003812">
    <property type="entry name" value="Fido"/>
</dbReference>
<accession>A0AA39PGQ9</accession>
<evidence type="ECO:0000313" key="2">
    <source>
        <dbReference type="EMBL" id="KAK0483967.1"/>
    </source>
</evidence>
<evidence type="ECO:0000259" key="1">
    <source>
        <dbReference type="Pfam" id="PF02661"/>
    </source>
</evidence>
<organism evidence="2 3">
    <name type="scientific">Armillaria novae-zelandiae</name>
    <dbReference type="NCBI Taxonomy" id="153914"/>
    <lineage>
        <taxon>Eukaryota</taxon>
        <taxon>Fungi</taxon>
        <taxon>Dikarya</taxon>
        <taxon>Basidiomycota</taxon>
        <taxon>Agaricomycotina</taxon>
        <taxon>Agaricomycetes</taxon>
        <taxon>Agaricomycetidae</taxon>
        <taxon>Agaricales</taxon>
        <taxon>Marasmiineae</taxon>
        <taxon>Physalacriaceae</taxon>
        <taxon>Armillaria</taxon>
    </lineage>
</organism>
<protein>
    <recommendedName>
        <fullName evidence="1">Fido domain-containing protein</fullName>
    </recommendedName>
</protein>
<dbReference type="Proteomes" id="UP001175227">
    <property type="component" value="Unassembled WGS sequence"/>
</dbReference>
<proteinExistence type="predicted"/>
<comment type="caution">
    <text evidence="2">The sequence shown here is derived from an EMBL/GenBank/DDBJ whole genome shotgun (WGS) entry which is preliminary data.</text>
</comment>
<dbReference type="Gene3D" id="1.20.120.1870">
    <property type="entry name" value="Fic/DOC protein, Fido domain"/>
    <property type="match status" value="1"/>
</dbReference>